<proteinExistence type="predicted"/>
<evidence type="ECO:0000313" key="2">
    <source>
        <dbReference type="EMBL" id="OZI26431.1"/>
    </source>
</evidence>
<dbReference type="EMBL" id="NEVJ01000001">
    <property type="protein sequence ID" value="OZI26431.1"/>
    <property type="molecule type" value="Genomic_DNA"/>
</dbReference>
<name>A0A261RNE8_9BORD</name>
<keyword evidence="1" id="KW-1133">Transmembrane helix</keyword>
<feature type="transmembrane region" description="Helical" evidence="1">
    <location>
        <begin position="45"/>
        <end position="64"/>
    </location>
</feature>
<comment type="caution">
    <text evidence="2">The sequence shown here is derived from an EMBL/GenBank/DDBJ whole genome shotgun (WGS) entry which is preliminary data.</text>
</comment>
<keyword evidence="3" id="KW-1185">Reference proteome</keyword>
<evidence type="ECO:0000313" key="3">
    <source>
        <dbReference type="Proteomes" id="UP000216857"/>
    </source>
</evidence>
<keyword evidence="1" id="KW-0812">Transmembrane</keyword>
<gene>
    <name evidence="2" type="ORF">CAL26_03625</name>
</gene>
<keyword evidence="1" id="KW-0472">Membrane</keyword>
<dbReference type="AlphaFoldDB" id="A0A261RNE8"/>
<sequence length="91" mass="10331">MRESFHLENVNEVDGLASSFARTFADQGLKVRIKEARMSLAQDTAVTMLPMAVGLWVFACLLYRGTVDWLRMPRPDVLVVKRRGGVEVRHN</sequence>
<organism evidence="2 3">
    <name type="scientific">Bordetella genomosp. 9</name>
    <dbReference type="NCBI Taxonomy" id="1416803"/>
    <lineage>
        <taxon>Bacteria</taxon>
        <taxon>Pseudomonadati</taxon>
        <taxon>Pseudomonadota</taxon>
        <taxon>Betaproteobacteria</taxon>
        <taxon>Burkholderiales</taxon>
        <taxon>Alcaligenaceae</taxon>
        <taxon>Bordetella</taxon>
    </lineage>
</organism>
<protein>
    <submittedName>
        <fullName evidence="2">Uncharacterized protein</fullName>
    </submittedName>
</protein>
<accession>A0A261RNE8</accession>
<evidence type="ECO:0000256" key="1">
    <source>
        <dbReference type="SAM" id="Phobius"/>
    </source>
</evidence>
<reference evidence="2" key="1">
    <citation type="submission" date="2017-05" db="EMBL/GenBank/DDBJ databases">
        <title>Complete and WGS of Bordetella genogroups.</title>
        <authorList>
            <person name="Spilker T."/>
            <person name="Lipuma J."/>
        </authorList>
    </citation>
    <scope>NUCLEOTIDE SEQUENCE</scope>
    <source>
        <strain evidence="2">AU21707</strain>
    </source>
</reference>
<dbReference type="Proteomes" id="UP000216857">
    <property type="component" value="Unassembled WGS sequence"/>
</dbReference>